<dbReference type="CDD" id="cd02440">
    <property type="entry name" value="AdoMet_MTases"/>
    <property type="match status" value="1"/>
</dbReference>
<dbReference type="EMBL" id="BRXW01000672">
    <property type="protein sequence ID" value="GMH73322.1"/>
    <property type="molecule type" value="Genomic_DNA"/>
</dbReference>
<gene>
    <name evidence="2" type="ORF">TrLO_g1008</name>
</gene>
<protein>
    <recommendedName>
        <fullName evidence="1">Methyltransferase domain-containing protein</fullName>
    </recommendedName>
</protein>
<dbReference type="InterPro" id="IPR029063">
    <property type="entry name" value="SAM-dependent_MTases_sf"/>
</dbReference>
<reference evidence="3" key="1">
    <citation type="journal article" date="2023" name="Commun. Biol.">
        <title>Genome analysis of Parmales, the sister group of diatoms, reveals the evolutionary specialization of diatoms from phago-mixotrophs to photoautotrophs.</title>
        <authorList>
            <person name="Ban H."/>
            <person name="Sato S."/>
            <person name="Yoshikawa S."/>
            <person name="Yamada K."/>
            <person name="Nakamura Y."/>
            <person name="Ichinomiya M."/>
            <person name="Sato N."/>
            <person name="Blanc-Mathieu R."/>
            <person name="Endo H."/>
            <person name="Kuwata A."/>
            <person name="Ogata H."/>
        </authorList>
    </citation>
    <scope>NUCLEOTIDE SEQUENCE [LARGE SCALE GENOMIC DNA]</scope>
    <source>
        <strain evidence="3">NIES 3700</strain>
    </source>
</reference>
<evidence type="ECO:0000313" key="3">
    <source>
        <dbReference type="Proteomes" id="UP001165122"/>
    </source>
</evidence>
<dbReference type="SUPFAM" id="SSF53335">
    <property type="entry name" value="S-adenosyl-L-methionine-dependent methyltransferases"/>
    <property type="match status" value="1"/>
</dbReference>
<evidence type="ECO:0000259" key="1">
    <source>
        <dbReference type="Pfam" id="PF13649"/>
    </source>
</evidence>
<dbReference type="InterPro" id="IPR041698">
    <property type="entry name" value="Methyltransf_25"/>
</dbReference>
<proteinExistence type="predicted"/>
<dbReference type="Pfam" id="PF13649">
    <property type="entry name" value="Methyltransf_25"/>
    <property type="match status" value="1"/>
</dbReference>
<sequence length="164" mass="17626">MSDQCLATISQVQALYNDACVTKYAEMMDADVGAHSEDLRLFLDGLLPGIIADGSCGTGHLLEVLAGPDSTSRELLGLDLSPSMVAFATSKVPGASMCHCDMRDAGFLAEGAAAGIVNCFAIHHVTYEDAKKTFAAGHQALKRPRETVFAEFDMNMSFRIYEKQ</sequence>
<name>A0A9W7EBZ0_9STRA</name>
<keyword evidence="3" id="KW-1185">Reference proteome</keyword>
<dbReference type="Proteomes" id="UP001165122">
    <property type="component" value="Unassembled WGS sequence"/>
</dbReference>
<evidence type="ECO:0000313" key="2">
    <source>
        <dbReference type="EMBL" id="GMH73322.1"/>
    </source>
</evidence>
<dbReference type="Gene3D" id="3.40.50.150">
    <property type="entry name" value="Vaccinia Virus protein VP39"/>
    <property type="match status" value="1"/>
</dbReference>
<accession>A0A9W7EBZ0</accession>
<organism evidence="2 3">
    <name type="scientific">Triparma laevis f. longispina</name>
    <dbReference type="NCBI Taxonomy" id="1714387"/>
    <lineage>
        <taxon>Eukaryota</taxon>
        <taxon>Sar</taxon>
        <taxon>Stramenopiles</taxon>
        <taxon>Ochrophyta</taxon>
        <taxon>Bolidophyceae</taxon>
        <taxon>Parmales</taxon>
        <taxon>Triparmaceae</taxon>
        <taxon>Triparma</taxon>
    </lineage>
</organism>
<dbReference type="AlphaFoldDB" id="A0A9W7EBZ0"/>
<feature type="domain" description="Methyltransferase" evidence="1">
    <location>
        <begin position="52"/>
        <end position="142"/>
    </location>
</feature>
<comment type="caution">
    <text evidence="2">The sequence shown here is derived from an EMBL/GenBank/DDBJ whole genome shotgun (WGS) entry which is preliminary data.</text>
</comment>